<dbReference type="GO" id="GO:0016491">
    <property type="term" value="F:oxidoreductase activity"/>
    <property type="evidence" value="ECO:0007669"/>
    <property type="project" value="InterPro"/>
</dbReference>
<dbReference type="AlphaFoldDB" id="A0AAV8UMH6"/>
<dbReference type="EMBL" id="JAMWBK010000007">
    <property type="protein sequence ID" value="KAJ8903708.1"/>
    <property type="molecule type" value="Genomic_DNA"/>
</dbReference>
<dbReference type="InterPro" id="IPR050700">
    <property type="entry name" value="YIM1/Zinc_Alcohol_DH_Fams"/>
</dbReference>
<name>A0AAV8UMH6_9RHOD</name>
<dbReference type="Proteomes" id="UP001157974">
    <property type="component" value="Unassembled WGS sequence"/>
</dbReference>
<dbReference type="SUPFAM" id="SSF50129">
    <property type="entry name" value="GroES-like"/>
    <property type="match status" value="1"/>
</dbReference>
<dbReference type="InterPro" id="IPR020843">
    <property type="entry name" value="ER"/>
</dbReference>
<accession>A0AAV8UMH6</accession>
<dbReference type="PANTHER" id="PTHR11695:SF294">
    <property type="entry name" value="RETICULON-4-INTERACTING PROTEIN 1, MITOCHONDRIAL"/>
    <property type="match status" value="1"/>
</dbReference>
<sequence>MRAWKITEFGSVDVLTLDENMPKPPMNPTDLLVKNMAIGSNPVDYKIRENGGPVMASEEAPVVVGWDAAGVVEEVGSEVVGFSAGDEVFYAGNLGRQFGSYAEYTPVDYRLVGKKPKSLSWAEAATIPLVAITAWETMKEDMNVDEGSSILIINGAGGLGSFAIQLAKQLGLTVIATASRQDTIDWCKNLGADHVINHREALAPQLEELGYANGVRYVFHCFEVGLELGDLMKNVVGPCGKMAVIQYAKEGAYATIDGTDSWFNRKTLIHSFMFARSLHNVGIEKQGQLLNAVSEMIDAGNIKHTLSKTLTFDEAKELMLLQESGKSIGKLAMTV</sequence>
<evidence type="ECO:0000313" key="3">
    <source>
        <dbReference type="Proteomes" id="UP001157974"/>
    </source>
</evidence>
<dbReference type="Gene3D" id="3.40.50.720">
    <property type="entry name" value="NAD(P)-binding Rossmann-like Domain"/>
    <property type="match status" value="1"/>
</dbReference>
<dbReference type="InterPro" id="IPR013154">
    <property type="entry name" value="ADH-like_N"/>
</dbReference>
<proteinExistence type="predicted"/>
<dbReference type="InterPro" id="IPR013149">
    <property type="entry name" value="ADH-like_C"/>
</dbReference>
<dbReference type="SUPFAM" id="SSF51735">
    <property type="entry name" value="NAD(P)-binding Rossmann-fold domains"/>
    <property type="match status" value="1"/>
</dbReference>
<evidence type="ECO:0000313" key="2">
    <source>
        <dbReference type="EMBL" id="KAJ8903708.1"/>
    </source>
</evidence>
<dbReference type="PANTHER" id="PTHR11695">
    <property type="entry name" value="ALCOHOL DEHYDROGENASE RELATED"/>
    <property type="match status" value="1"/>
</dbReference>
<dbReference type="InterPro" id="IPR036291">
    <property type="entry name" value="NAD(P)-bd_dom_sf"/>
</dbReference>
<dbReference type="Gene3D" id="3.90.180.10">
    <property type="entry name" value="Medium-chain alcohol dehydrogenases, catalytic domain"/>
    <property type="match status" value="1"/>
</dbReference>
<evidence type="ECO:0000259" key="1">
    <source>
        <dbReference type="SMART" id="SM00829"/>
    </source>
</evidence>
<gene>
    <name evidence="2" type="ORF">NDN08_004809</name>
</gene>
<dbReference type="InterPro" id="IPR011032">
    <property type="entry name" value="GroES-like_sf"/>
</dbReference>
<protein>
    <recommendedName>
        <fullName evidence="1">Enoyl reductase (ER) domain-containing protein</fullName>
    </recommendedName>
</protein>
<keyword evidence="3" id="KW-1185">Reference proteome</keyword>
<reference evidence="2 3" key="1">
    <citation type="journal article" date="2023" name="Nat. Commun.">
        <title>Origin of minicircular mitochondrial genomes in red algae.</title>
        <authorList>
            <person name="Lee Y."/>
            <person name="Cho C.H."/>
            <person name="Lee Y.M."/>
            <person name="Park S.I."/>
            <person name="Yang J.H."/>
            <person name="West J.A."/>
            <person name="Bhattacharya D."/>
            <person name="Yoon H.S."/>
        </authorList>
    </citation>
    <scope>NUCLEOTIDE SEQUENCE [LARGE SCALE GENOMIC DNA]</scope>
    <source>
        <strain evidence="2 3">CCMP1338</strain>
        <tissue evidence="2">Whole cell</tissue>
    </source>
</reference>
<dbReference type="SMART" id="SM00829">
    <property type="entry name" value="PKS_ER"/>
    <property type="match status" value="1"/>
</dbReference>
<organism evidence="2 3">
    <name type="scientific">Rhodosorus marinus</name>
    <dbReference type="NCBI Taxonomy" id="101924"/>
    <lineage>
        <taxon>Eukaryota</taxon>
        <taxon>Rhodophyta</taxon>
        <taxon>Stylonematophyceae</taxon>
        <taxon>Stylonematales</taxon>
        <taxon>Stylonemataceae</taxon>
        <taxon>Rhodosorus</taxon>
    </lineage>
</organism>
<comment type="caution">
    <text evidence="2">The sequence shown here is derived from an EMBL/GenBank/DDBJ whole genome shotgun (WGS) entry which is preliminary data.</text>
</comment>
<dbReference type="Pfam" id="PF08240">
    <property type="entry name" value="ADH_N"/>
    <property type="match status" value="1"/>
</dbReference>
<feature type="domain" description="Enoyl reductase (ER)" evidence="1">
    <location>
        <begin position="10"/>
        <end position="333"/>
    </location>
</feature>
<dbReference type="Pfam" id="PF00107">
    <property type="entry name" value="ADH_zinc_N"/>
    <property type="match status" value="1"/>
</dbReference>